<accession>A0A1H3P9Y3</accession>
<dbReference type="EMBL" id="FNOV01000026">
    <property type="protein sequence ID" value="SDY97891.1"/>
    <property type="molecule type" value="Genomic_DNA"/>
</dbReference>
<reference evidence="3" key="1">
    <citation type="submission" date="2016-10" db="EMBL/GenBank/DDBJ databases">
        <authorList>
            <person name="Varghese N."/>
            <person name="Submissions S."/>
        </authorList>
    </citation>
    <scope>NUCLEOTIDE SEQUENCE [LARGE SCALE GENOMIC DNA]</scope>
    <source>
        <strain evidence="3">CGMCC 1.8975</strain>
    </source>
</reference>
<protein>
    <submittedName>
        <fullName evidence="2">Uncharacterized protein</fullName>
    </submittedName>
</protein>
<evidence type="ECO:0000313" key="2">
    <source>
        <dbReference type="EMBL" id="SDY97891.1"/>
    </source>
</evidence>
<dbReference type="AlphaFoldDB" id="A0A1H3P9Y3"/>
<dbReference type="RefSeq" id="WP_175471072.1">
    <property type="nucleotide sequence ID" value="NZ_FNOV01000026.1"/>
</dbReference>
<dbReference type="Proteomes" id="UP000199249">
    <property type="component" value="Unassembled WGS sequence"/>
</dbReference>
<name>A0A1H3P9Y3_9BACT</name>
<evidence type="ECO:0000256" key="1">
    <source>
        <dbReference type="SAM" id="MobiDB-lite"/>
    </source>
</evidence>
<feature type="non-terminal residue" evidence="2">
    <location>
        <position position="1"/>
    </location>
</feature>
<keyword evidence="3" id="KW-1185">Reference proteome</keyword>
<feature type="region of interest" description="Disordered" evidence="1">
    <location>
        <begin position="13"/>
        <end position="47"/>
    </location>
</feature>
<proteinExistence type="predicted"/>
<evidence type="ECO:0000313" key="3">
    <source>
        <dbReference type="Proteomes" id="UP000199249"/>
    </source>
</evidence>
<gene>
    <name evidence="2" type="ORF">SAMN04488069_1261</name>
</gene>
<sequence length="92" mass="10212">QWNGWIRNYLNNQSKNGPLLKAQPGGATLPSHPTPKHLLPKPGKETPGQVIYIDGVHDQSHDRMKAASYLNHWPSATIVSLAHPENPYSNAR</sequence>
<organism evidence="2 3">
    <name type="scientific">Hymenobacter psychrophilus</name>
    <dbReference type="NCBI Taxonomy" id="651662"/>
    <lineage>
        <taxon>Bacteria</taxon>
        <taxon>Pseudomonadati</taxon>
        <taxon>Bacteroidota</taxon>
        <taxon>Cytophagia</taxon>
        <taxon>Cytophagales</taxon>
        <taxon>Hymenobacteraceae</taxon>
        <taxon>Hymenobacter</taxon>
    </lineage>
</organism>